<organism evidence="7 8">
    <name type="scientific">Variimorphobacter saccharofermentans</name>
    <dbReference type="NCBI Taxonomy" id="2755051"/>
    <lineage>
        <taxon>Bacteria</taxon>
        <taxon>Bacillati</taxon>
        <taxon>Bacillota</taxon>
        <taxon>Clostridia</taxon>
        <taxon>Lachnospirales</taxon>
        <taxon>Lachnospiraceae</taxon>
        <taxon>Variimorphobacter</taxon>
    </lineage>
</organism>
<evidence type="ECO:0000259" key="6">
    <source>
        <dbReference type="PROSITE" id="PS50905"/>
    </source>
</evidence>
<dbReference type="InterPro" id="IPR012347">
    <property type="entry name" value="Ferritin-like"/>
</dbReference>
<sequence>MDFQSSRTYANLQIAYEDALRANAKYGLFSKKANQDVLMEISFIFNTASRNEQFVAERLRNILNGGTPTTLQNLGESSNYELEESSLYRDFARIANEEGYTDIASLFSGIANIKLNHNYTFQTLITEIQNNELFCKPNETLWVCLGCGNILSGLCAPDICPICGYPQGYYELYRPLR</sequence>
<dbReference type="GO" id="GO:0016491">
    <property type="term" value="F:oxidoreductase activity"/>
    <property type="evidence" value="ECO:0007669"/>
    <property type="project" value="InterPro"/>
</dbReference>
<reference evidence="7 8" key="1">
    <citation type="submission" date="2020-07" db="EMBL/GenBank/DDBJ databases">
        <title>Characterization and genome sequencing of isolate MD1, a novel member within the family Lachnospiraceae.</title>
        <authorList>
            <person name="Rettenmaier R."/>
            <person name="Di Bello L."/>
            <person name="Zinser C."/>
            <person name="Scheitz K."/>
            <person name="Liebl W."/>
            <person name="Zverlov V."/>
        </authorList>
    </citation>
    <scope>NUCLEOTIDE SEQUENCE [LARGE SCALE GENOMIC DNA]</scope>
    <source>
        <strain evidence="7 8">MD1</strain>
    </source>
</reference>
<dbReference type="InterPro" id="IPR009040">
    <property type="entry name" value="Ferritin-like_diiron"/>
</dbReference>
<evidence type="ECO:0000256" key="4">
    <source>
        <dbReference type="ARBA" id="ARBA00022982"/>
    </source>
</evidence>
<dbReference type="Gene3D" id="2.20.28.10">
    <property type="match status" value="1"/>
</dbReference>
<dbReference type="Proteomes" id="UP000574276">
    <property type="component" value="Unassembled WGS sequence"/>
</dbReference>
<evidence type="ECO:0000256" key="1">
    <source>
        <dbReference type="ARBA" id="ARBA00001965"/>
    </source>
</evidence>
<evidence type="ECO:0000256" key="5">
    <source>
        <dbReference type="ARBA" id="ARBA00023004"/>
    </source>
</evidence>
<dbReference type="InterPro" id="IPR052364">
    <property type="entry name" value="Rubrerythrin"/>
</dbReference>
<dbReference type="Pfam" id="PF02915">
    <property type="entry name" value="Rubrerythrin"/>
    <property type="match status" value="1"/>
</dbReference>
<evidence type="ECO:0000256" key="3">
    <source>
        <dbReference type="ARBA" id="ARBA00022723"/>
    </source>
</evidence>
<protein>
    <submittedName>
        <fullName evidence="7">Rubrerythrin family protein</fullName>
    </submittedName>
</protein>
<dbReference type="InterPro" id="IPR003251">
    <property type="entry name" value="Rr_diiron-bd_dom"/>
</dbReference>
<dbReference type="SUPFAM" id="SSF57802">
    <property type="entry name" value="Rubredoxin-like"/>
    <property type="match status" value="1"/>
</dbReference>
<dbReference type="Pfam" id="PF21349">
    <property type="entry name" value="RUBY_RBDX"/>
    <property type="match status" value="1"/>
</dbReference>
<comment type="cofactor">
    <cofactor evidence="1">
        <name>Fe(3+)</name>
        <dbReference type="ChEBI" id="CHEBI:29034"/>
    </cofactor>
</comment>
<feature type="domain" description="Ferritin-like diiron" evidence="6">
    <location>
        <begin position="2"/>
        <end position="132"/>
    </location>
</feature>
<gene>
    <name evidence="7" type="ORF">H0486_06000</name>
</gene>
<dbReference type="AlphaFoldDB" id="A0A839JYY9"/>
<comment type="caution">
    <text evidence="7">The sequence shown here is derived from an EMBL/GenBank/DDBJ whole genome shotgun (WGS) entry which is preliminary data.</text>
</comment>
<evidence type="ECO:0000256" key="2">
    <source>
        <dbReference type="ARBA" id="ARBA00022448"/>
    </source>
</evidence>
<dbReference type="PROSITE" id="PS50905">
    <property type="entry name" value="FERRITIN_LIKE"/>
    <property type="match status" value="1"/>
</dbReference>
<keyword evidence="5" id="KW-0408">Iron</keyword>
<dbReference type="PANTHER" id="PTHR43865">
    <property type="entry name" value="RUBRERYTHRIN-RELATED"/>
    <property type="match status" value="1"/>
</dbReference>
<dbReference type="GO" id="GO:0046872">
    <property type="term" value="F:metal ion binding"/>
    <property type="evidence" value="ECO:0007669"/>
    <property type="project" value="UniProtKB-KW"/>
</dbReference>
<dbReference type="PANTHER" id="PTHR43865:SF1">
    <property type="entry name" value="RUBRERYTHRIN-RELATED"/>
    <property type="match status" value="1"/>
</dbReference>
<dbReference type="RefSeq" id="WP_228352150.1">
    <property type="nucleotide sequence ID" value="NZ_JACEGA010000001.1"/>
</dbReference>
<keyword evidence="8" id="KW-1185">Reference proteome</keyword>
<name>A0A839JYY9_9FIRM</name>
<accession>A0A839JYY9</accession>
<keyword evidence="4" id="KW-0249">Electron transport</keyword>
<evidence type="ECO:0000313" key="8">
    <source>
        <dbReference type="Proteomes" id="UP000574276"/>
    </source>
</evidence>
<keyword evidence="2" id="KW-0813">Transport</keyword>
<dbReference type="InterPro" id="IPR048574">
    <property type="entry name" value="RUBY_RBDX"/>
</dbReference>
<dbReference type="InterPro" id="IPR009078">
    <property type="entry name" value="Ferritin-like_SF"/>
</dbReference>
<dbReference type="SUPFAM" id="SSF47240">
    <property type="entry name" value="Ferritin-like"/>
    <property type="match status" value="1"/>
</dbReference>
<dbReference type="Gene3D" id="1.20.1260.10">
    <property type="match status" value="1"/>
</dbReference>
<dbReference type="EMBL" id="JACEGA010000001">
    <property type="protein sequence ID" value="MBB2182427.1"/>
    <property type="molecule type" value="Genomic_DNA"/>
</dbReference>
<proteinExistence type="predicted"/>
<keyword evidence="3" id="KW-0479">Metal-binding</keyword>
<evidence type="ECO:0000313" key="7">
    <source>
        <dbReference type="EMBL" id="MBB2182427.1"/>
    </source>
</evidence>